<dbReference type="EMBL" id="JAABOA010004920">
    <property type="protein sequence ID" value="KAF9577373.1"/>
    <property type="molecule type" value="Genomic_DNA"/>
</dbReference>
<dbReference type="OrthoDB" id="27325at2759"/>
<protein>
    <submittedName>
        <fullName evidence="2">Uncharacterized protein</fullName>
    </submittedName>
</protein>
<dbReference type="AlphaFoldDB" id="A0A9P6KA31"/>
<accession>A0A9P6KA31</accession>
<organism evidence="2 3">
    <name type="scientific">Lunasporangiospora selenospora</name>
    <dbReference type="NCBI Taxonomy" id="979761"/>
    <lineage>
        <taxon>Eukaryota</taxon>
        <taxon>Fungi</taxon>
        <taxon>Fungi incertae sedis</taxon>
        <taxon>Mucoromycota</taxon>
        <taxon>Mortierellomycotina</taxon>
        <taxon>Mortierellomycetes</taxon>
        <taxon>Mortierellales</taxon>
        <taxon>Mortierellaceae</taxon>
        <taxon>Lunasporangiospora</taxon>
    </lineage>
</organism>
<dbReference type="Proteomes" id="UP000780801">
    <property type="component" value="Unassembled WGS sequence"/>
</dbReference>
<sequence length="52" mass="5722">MDQSSANVDIKKKQQQQAPTPQNTPIFSAPINSSVRPSVPVIEEDMETIQTP</sequence>
<evidence type="ECO:0000256" key="1">
    <source>
        <dbReference type="SAM" id="MobiDB-lite"/>
    </source>
</evidence>
<feature type="compositionally biased region" description="Acidic residues" evidence="1">
    <location>
        <begin position="42"/>
        <end position="52"/>
    </location>
</feature>
<feature type="compositionally biased region" description="Polar residues" evidence="1">
    <location>
        <begin position="18"/>
        <end position="36"/>
    </location>
</feature>
<proteinExistence type="predicted"/>
<keyword evidence="3" id="KW-1185">Reference proteome</keyword>
<evidence type="ECO:0000313" key="3">
    <source>
        <dbReference type="Proteomes" id="UP000780801"/>
    </source>
</evidence>
<gene>
    <name evidence="2" type="ORF">BGW38_007452</name>
</gene>
<comment type="caution">
    <text evidence="2">The sequence shown here is derived from an EMBL/GenBank/DDBJ whole genome shotgun (WGS) entry which is preliminary data.</text>
</comment>
<evidence type="ECO:0000313" key="2">
    <source>
        <dbReference type="EMBL" id="KAF9577373.1"/>
    </source>
</evidence>
<reference evidence="2" key="1">
    <citation type="journal article" date="2020" name="Fungal Divers.">
        <title>Resolving the Mortierellaceae phylogeny through synthesis of multi-gene phylogenetics and phylogenomics.</title>
        <authorList>
            <person name="Vandepol N."/>
            <person name="Liber J."/>
            <person name="Desiro A."/>
            <person name="Na H."/>
            <person name="Kennedy M."/>
            <person name="Barry K."/>
            <person name="Grigoriev I.V."/>
            <person name="Miller A.N."/>
            <person name="O'Donnell K."/>
            <person name="Stajich J.E."/>
            <person name="Bonito G."/>
        </authorList>
    </citation>
    <scope>NUCLEOTIDE SEQUENCE</scope>
    <source>
        <strain evidence="2">KOD1015</strain>
    </source>
</reference>
<feature type="region of interest" description="Disordered" evidence="1">
    <location>
        <begin position="1"/>
        <end position="52"/>
    </location>
</feature>
<feature type="non-terminal residue" evidence="2">
    <location>
        <position position="1"/>
    </location>
</feature>
<name>A0A9P6KA31_9FUNG</name>